<dbReference type="Proteomes" id="UP000057043">
    <property type="component" value="Unassembled WGS sequence"/>
</dbReference>
<evidence type="ECO:0000313" key="10">
    <source>
        <dbReference type="EMBL" id="KUK96791.1"/>
    </source>
</evidence>
<organism evidence="9 12">
    <name type="scientific">Methanothrix harundinacea</name>
    <dbReference type="NCBI Taxonomy" id="301375"/>
    <lineage>
        <taxon>Archaea</taxon>
        <taxon>Methanobacteriati</taxon>
        <taxon>Methanobacteriota</taxon>
        <taxon>Stenosarchaea group</taxon>
        <taxon>Methanomicrobia</taxon>
        <taxon>Methanotrichales</taxon>
        <taxon>Methanotrichaceae</taxon>
        <taxon>Methanothrix</taxon>
    </lineage>
</organism>
<dbReference type="GO" id="GO:0003755">
    <property type="term" value="F:peptidyl-prolyl cis-trans isomerase activity"/>
    <property type="evidence" value="ECO:0007669"/>
    <property type="project" value="UniProtKB-UniRule"/>
</dbReference>
<dbReference type="PANTHER" id="PTHR47861:SF2">
    <property type="entry name" value="LONG-TYPE PEPTIDYL-PROLYL CIS-TRANS ISOMERASE"/>
    <property type="match status" value="1"/>
</dbReference>
<dbReference type="PROSITE" id="PS50059">
    <property type="entry name" value="FKBP_PPIASE"/>
    <property type="match status" value="1"/>
</dbReference>
<evidence type="ECO:0000259" key="8">
    <source>
        <dbReference type="PROSITE" id="PS50059"/>
    </source>
</evidence>
<dbReference type="SUPFAM" id="SSF54534">
    <property type="entry name" value="FKBP-like"/>
    <property type="match status" value="1"/>
</dbReference>
<evidence type="ECO:0000313" key="12">
    <source>
        <dbReference type="Proteomes" id="UP000057043"/>
    </source>
</evidence>
<feature type="domain" description="PPIase FKBP-type" evidence="8">
    <location>
        <begin position="20"/>
        <end position="107"/>
    </location>
</feature>
<evidence type="ECO:0000256" key="1">
    <source>
        <dbReference type="ARBA" id="ARBA00000971"/>
    </source>
</evidence>
<reference evidence="11 12" key="2">
    <citation type="journal article" date="2015" name="MBio">
        <title>Genome-Resolved Metagenomic Analysis Reveals Roles for Candidate Phyla and Other Microbial Community Members in Biogeochemical Transformations in Oil Reservoirs.</title>
        <authorList>
            <person name="Hu P."/>
            <person name="Tom L."/>
            <person name="Singh A."/>
            <person name="Thomas B.C."/>
            <person name="Baker B.J."/>
            <person name="Piceno Y.M."/>
            <person name="Andersen G.L."/>
            <person name="Banfield J.F."/>
        </authorList>
    </citation>
    <scope>NUCLEOTIDE SEQUENCE [LARGE SCALE GENOMIC DNA]</scope>
    <source>
        <strain evidence="9">57_489</strain>
    </source>
</reference>
<evidence type="ECO:0000256" key="6">
    <source>
        <dbReference type="RuleBase" id="RU003915"/>
    </source>
</evidence>
<feature type="compositionally biased region" description="Acidic residues" evidence="7">
    <location>
        <begin position="250"/>
        <end position="259"/>
    </location>
</feature>
<gene>
    <name evidence="9" type="ORF">XD72_0037</name>
    <name evidence="10" type="ORF">XE07_0877</name>
</gene>
<dbReference type="AlphaFoldDB" id="A0A117LG97"/>
<accession>A0A117LG97</accession>
<dbReference type="Gene3D" id="3.10.50.40">
    <property type="match status" value="1"/>
</dbReference>
<protein>
    <recommendedName>
        <fullName evidence="6">Peptidyl-prolyl cis-trans isomerase</fullName>
        <ecNumber evidence="6">5.2.1.8</ecNumber>
    </recommendedName>
</protein>
<dbReference type="InterPro" id="IPR046357">
    <property type="entry name" value="PPIase_dom_sf"/>
</dbReference>
<dbReference type="InterPro" id="IPR048261">
    <property type="entry name" value="SlpA/SlyD-like_ins_sf"/>
</dbReference>
<proteinExistence type="inferred from homology"/>
<feature type="compositionally biased region" description="Low complexity" evidence="7">
    <location>
        <begin position="260"/>
        <end position="272"/>
    </location>
</feature>
<evidence type="ECO:0000256" key="5">
    <source>
        <dbReference type="PROSITE-ProRule" id="PRU00277"/>
    </source>
</evidence>
<evidence type="ECO:0000256" key="2">
    <source>
        <dbReference type="ARBA" id="ARBA00006577"/>
    </source>
</evidence>
<dbReference type="EMBL" id="LGHB01000008">
    <property type="protein sequence ID" value="KUK96791.1"/>
    <property type="molecule type" value="Genomic_DNA"/>
</dbReference>
<dbReference type="PANTHER" id="PTHR47861">
    <property type="entry name" value="FKBP-TYPE PEPTIDYL-PROLYL CIS-TRANS ISOMERASE SLYD"/>
    <property type="match status" value="1"/>
</dbReference>
<feature type="region of interest" description="Disordered" evidence="7">
    <location>
        <begin position="237"/>
        <end position="272"/>
    </location>
</feature>
<dbReference type="Gene3D" id="2.40.10.330">
    <property type="match status" value="1"/>
</dbReference>
<dbReference type="EC" id="5.2.1.8" evidence="6"/>
<comment type="similarity">
    <text evidence="2 6">Belongs to the FKBP-type PPIase family.</text>
</comment>
<dbReference type="Proteomes" id="UP000053961">
    <property type="component" value="Unassembled WGS sequence"/>
</dbReference>
<comment type="caution">
    <text evidence="9">The sequence shown here is derived from an EMBL/GenBank/DDBJ whole genome shotgun (WGS) entry which is preliminary data.</text>
</comment>
<comment type="catalytic activity">
    <reaction evidence="1 5 6">
        <text>[protein]-peptidylproline (omega=180) = [protein]-peptidylproline (omega=0)</text>
        <dbReference type="Rhea" id="RHEA:16237"/>
        <dbReference type="Rhea" id="RHEA-COMP:10747"/>
        <dbReference type="Rhea" id="RHEA-COMP:10748"/>
        <dbReference type="ChEBI" id="CHEBI:83833"/>
        <dbReference type="ChEBI" id="CHEBI:83834"/>
        <dbReference type="EC" id="5.2.1.8"/>
    </reaction>
</comment>
<dbReference type="PATRIC" id="fig|301375.6.peg.2221"/>
<evidence type="ECO:0000313" key="11">
    <source>
        <dbReference type="Proteomes" id="UP000053961"/>
    </source>
</evidence>
<dbReference type="InterPro" id="IPR001179">
    <property type="entry name" value="PPIase_FKBP_dom"/>
</dbReference>
<keyword evidence="4 5" id="KW-0413">Isomerase</keyword>
<sequence length="272" mass="30712">MAAELVILPRMEFKMTVKDGDFIKVDYTESVDGQVISTTNRDVAMNNDIYEDGVEYGPALIVVGSGDVVEGFKDELMGKEIGSSGSVEVPPEKGYGVRDPENVELIPLTKFKKEKPEIGMRVSVDGKMGTLTRIIGRKARIDYNHVLADKTVKFDYTITERIEDRQERLESLIRIFAKIDLAAKILEDDVAEVESPWEMSYYKEWPMIRRGVAEMAMRLLDFKEVRYIESHKLAPTVTSQLVSPPPRLEETEEKEETETSAETPAPDEQSLG</sequence>
<reference evidence="10" key="1">
    <citation type="journal article" date="2015" name="MBio">
        <title>Genome-resolved metagenomic analysis reveals roles for candidate phyla and other microbial community members in biogeochemical transformations in oil reservoirs.</title>
        <authorList>
            <person name="Hu P."/>
            <person name="Tom L."/>
            <person name="Singh A."/>
            <person name="Thomas B.C."/>
            <person name="Baker B.J."/>
            <person name="Piceno Y.M."/>
            <person name="Andersen G.L."/>
            <person name="Banfield J.F."/>
        </authorList>
    </citation>
    <scope>NUCLEOTIDE SEQUENCE [LARGE SCALE GENOMIC DNA]</scope>
    <source>
        <strain evidence="10">56_747</strain>
    </source>
</reference>
<evidence type="ECO:0000256" key="3">
    <source>
        <dbReference type="ARBA" id="ARBA00023110"/>
    </source>
</evidence>
<keyword evidence="3 5" id="KW-0697">Rotamase</keyword>
<dbReference type="Pfam" id="PF00254">
    <property type="entry name" value="FKBP_C"/>
    <property type="match status" value="1"/>
</dbReference>
<evidence type="ECO:0000313" key="9">
    <source>
        <dbReference type="EMBL" id="KUK45563.1"/>
    </source>
</evidence>
<name>A0A117LG97_9EURY</name>
<dbReference type="InterPro" id="IPR054016">
    <property type="entry name" value="FKBP26_IF"/>
</dbReference>
<evidence type="ECO:0000256" key="7">
    <source>
        <dbReference type="SAM" id="MobiDB-lite"/>
    </source>
</evidence>
<dbReference type="Pfam" id="PF22199">
    <property type="entry name" value="FKBP26_IF"/>
    <property type="match status" value="1"/>
</dbReference>
<evidence type="ECO:0000256" key="4">
    <source>
        <dbReference type="ARBA" id="ARBA00023235"/>
    </source>
</evidence>
<dbReference type="EMBL" id="LGFT01000001">
    <property type="protein sequence ID" value="KUK45563.1"/>
    <property type="molecule type" value="Genomic_DNA"/>
</dbReference>